<protein>
    <submittedName>
        <fullName evidence="1">Uncharacterized protein</fullName>
    </submittedName>
</protein>
<sequence>MGSERDHRGGDRQHPLAGHAVAVGDRRRYVTALLVLDDETAPLWARANGVTDASDLDAPARHPVVLEALDRAVAEANGVLSRAEQVKRHRVLAGPWTAGTGELTPKLSLRRRAIGELHAATIESTYT</sequence>
<organism evidence="1 2">
    <name type="scientific">Streptomyces atrovirens</name>
    <dbReference type="NCBI Taxonomy" id="285556"/>
    <lineage>
        <taxon>Bacteria</taxon>
        <taxon>Bacillati</taxon>
        <taxon>Actinomycetota</taxon>
        <taxon>Actinomycetes</taxon>
        <taxon>Kitasatosporales</taxon>
        <taxon>Streptomycetaceae</taxon>
        <taxon>Streptomyces</taxon>
    </lineage>
</organism>
<dbReference type="EMBL" id="JBHSKN010000007">
    <property type="protein sequence ID" value="MFC5239740.1"/>
    <property type="molecule type" value="Genomic_DNA"/>
</dbReference>
<comment type="caution">
    <text evidence="1">The sequence shown here is derived from an EMBL/GenBank/DDBJ whole genome shotgun (WGS) entry which is preliminary data.</text>
</comment>
<dbReference type="RefSeq" id="WP_344566700.1">
    <property type="nucleotide sequence ID" value="NZ_BAAATG010000050.1"/>
</dbReference>
<accession>A0ABW0DNX4</accession>
<dbReference type="Pfam" id="PF23562">
    <property type="entry name" value="AMP-binding_C_3"/>
    <property type="match status" value="1"/>
</dbReference>
<proteinExistence type="predicted"/>
<dbReference type="Proteomes" id="UP001596035">
    <property type="component" value="Unassembled WGS sequence"/>
</dbReference>
<evidence type="ECO:0000313" key="1">
    <source>
        <dbReference type="EMBL" id="MFC5239740.1"/>
    </source>
</evidence>
<gene>
    <name evidence="1" type="ORF">ACFPWV_07510</name>
</gene>
<reference evidence="2" key="1">
    <citation type="journal article" date="2019" name="Int. J. Syst. Evol. Microbiol.">
        <title>The Global Catalogue of Microorganisms (GCM) 10K type strain sequencing project: providing services to taxonomists for standard genome sequencing and annotation.</title>
        <authorList>
            <consortium name="The Broad Institute Genomics Platform"/>
            <consortium name="The Broad Institute Genome Sequencing Center for Infectious Disease"/>
            <person name="Wu L."/>
            <person name="Ma J."/>
        </authorList>
    </citation>
    <scope>NUCLEOTIDE SEQUENCE [LARGE SCALE GENOMIC DNA]</scope>
    <source>
        <strain evidence="2">CGMCC 4.7131</strain>
    </source>
</reference>
<keyword evidence="2" id="KW-1185">Reference proteome</keyword>
<evidence type="ECO:0000313" key="2">
    <source>
        <dbReference type="Proteomes" id="UP001596035"/>
    </source>
</evidence>
<name>A0ABW0DNX4_9ACTN</name>